<organism evidence="2">
    <name type="scientific">Echinostoma caproni</name>
    <dbReference type="NCBI Taxonomy" id="27848"/>
    <lineage>
        <taxon>Eukaryota</taxon>
        <taxon>Metazoa</taxon>
        <taxon>Spiralia</taxon>
        <taxon>Lophotrochozoa</taxon>
        <taxon>Platyhelminthes</taxon>
        <taxon>Trematoda</taxon>
        <taxon>Digenea</taxon>
        <taxon>Plagiorchiida</taxon>
        <taxon>Echinostomata</taxon>
        <taxon>Echinostomatoidea</taxon>
        <taxon>Echinostomatidae</taxon>
        <taxon>Echinostoma</taxon>
    </lineage>
</organism>
<feature type="region of interest" description="Disordered" evidence="1">
    <location>
        <begin position="47"/>
        <end position="84"/>
    </location>
</feature>
<name>A0A183BE71_9TREM</name>
<dbReference type="WBParaSite" id="ECPE_0001755101-mRNA-1">
    <property type="protein sequence ID" value="ECPE_0001755101-mRNA-1"/>
    <property type="gene ID" value="ECPE_0001755101"/>
</dbReference>
<sequence length="118" mass="13326">LERDLEQIARWAKERDLRLNVTKSHVLTGARDTTVVLSEEHEFAVEPATKVKESTRQLRRGPPRPGGPIERKKPLLQSGPRGNDSVPQAAILDIFSTYENGSLLTAFFWMLKELSSFP</sequence>
<dbReference type="AlphaFoldDB" id="A0A183BE71"/>
<protein>
    <submittedName>
        <fullName evidence="2">Dystrophin</fullName>
    </submittedName>
</protein>
<feature type="compositionally biased region" description="Basic and acidic residues" evidence="1">
    <location>
        <begin position="47"/>
        <end position="56"/>
    </location>
</feature>
<accession>A0A183BE71</accession>
<reference evidence="2" key="1">
    <citation type="submission" date="2016-06" db="UniProtKB">
        <authorList>
            <consortium name="WormBaseParasite"/>
        </authorList>
    </citation>
    <scope>IDENTIFICATION</scope>
</reference>
<evidence type="ECO:0000313" key="2">
    <source>
        <dbReference type="WBParaSite" id="ECPE_0001755101-mRNA-1"/>
    </source>
</evidence>
<proteinExistence type="predicted"/>
<evidence type="ECO:0000256" key="1">
    <source>
        <dbReference type="SAM" id="MobiDB-lite"/>
    </source>
</evidence>